<dbReference type="RefSeq" id="WP_165329974.1">
    <property type="nucleotide sequence ID" value="NZ_JAAKZW010000003.1"/>
</dbReference>
<dbReference type="Proteomes" id="UP000481109">
    <property type="component" value="Unassembled WGS sequence"/>
</dbReference>
<gene>
    <name evidence="1" type="ORF">G6045_01965</name>
</gene>
<organism evidence="1 2">
    <name type="scientific">Streptomyces mesophilus</name>
    <dbReference type="NCBI Taxonomy" id="1775132"/>
    <lineage>
        <taxon>Bacteria</taxon>
        <taxon>Bacillati</taxon>
        <taxon>Actinomycetota</taxon>
        <taxon>Actinomycetes</taxon>
        <taxon>Kitasatosporales</taxon>
        <taxon>Streptomycetaceae</taxon>
        <taxon>Streptomyces</taxon>
    </lineage>
</organism>
<proteinExistence type="predicted"/>
<dbReference type="EMBL" id="JAAKZW010000003">
    <property type="protein sequence ID" value="NGO74454.1"/>
    <property type="molecule type" value="Genomic_DNA"/>
</dbReference>
<name>A0A6G4XCK1_9ACTN</name>
<sequence>MPVHQRKDEIVSRAWAQAVAMTRGDGDRAELVAAALEAHRALSRGFKQNVPVTALIPDGAVSGLAAFVAVYAACRQEHRPPGPSAALSVEER</sequence>
<evidence type="ECO:0000313" key="1">
    <source>
        <dbReference type="EMBL" id="NGO74454.1"/>
    </source>
</evidence>
<evidence type="ECO:0000313" key="2">
    <source>
        <dbReference type="Proteomes" id="UP000481109"/>
    </source>
</evidence>
<reference evidence="1 2" key="1">
    <citation type="submission" date="2020-02" db="EMBL/GenBank/DDBJ databases">
        <title>Whole-genome analyses of novel actinobacteria.</title>
        <authorList>
            <person name="Sahin N."/>
            <person name="Tokatli A."/>
        </authorList>
    </citation>
    <scope>NUCLEOTIDE SEQUENCE [LARGE SCALE GENOMIC DNA]</scope>
    <source>
        <strain evidence="1 2">YC504</strain>
    </source>
</reference>
<comment type="caution">
    <text evidence="1">The sequence shown here is derived from an EMBL/GenBank/DDBJ whole genome shotgun (WGS) entry which is preliminary data.</text>
</comment>
<accession>A0A6G4XCK1</accession>
<dbReference type="AlphaFoldDB" id="A0A6G4XCK1"/>
<keyword evidence="2" id="KW-1185">Reference proteome</keyword>
<protein>
    <submittedName>
        <fullName evidence="1">Uncharacterized protein</fullName>
    </submittedName>
</protein>